<feature type="domain" description="HIG1" evidence="6">
    <location>
        <begin position="58"/>
        <end position="150"/>
    </location>
</feature>
<protein>
    <submittedName>
        <fullName evidence="8">HIG1 domain-containing protein</fullName>
    </submittedName>
</protein>
<dbReference type="Gene3D" id="6.10.140.1320">
    <property type="match status" value="1"/>
</dbReference>
<dbReference type="PROSITE" id="PS51503">
    <property type="entry name" value="HIG1"/>
    <property type="match status" value="1"/>
</dbReference>
<accession>A0A1I8AH35</accession>
<keyword evidence="4 5" id="KW-0472">Membrane</keyword>
<feature type="transmembrane region" description="Helical" evidence="5">
    <location>
        <begin position="84"/>
        <end position="103"/>
    </location>
</feature>
<evidence type="ECO:0000256" key="4">
    <source>
        <dbReference type="ARBA" id="ARBA00023136"/>
    </source>
</evidence>
<proteinExistence type="predicted"/>
<dbReference type="Proteomes" id="UP000095287">
    <property type="component" value="Unplaced"/>
</dbReference>
<organism evidence="7 8">
    <name type="scientific">Steinernema glaseri</name>
    <dbReference type="NCBI Taxonomy" id="37863"/>
    <lineage>
        <taxon>Eukaryota</taxon>
        <taxon>Metazoa</taxon>
        <taxon>Ecdysozoa</taxon>
        <taxon>Nematoda</taxon>
        <taxon>Chromadorea</taxon>
        <taxon>Rhabditida</taxon>
        <taxon>Tylenchina</taxon>
        <taxon>Panagrolaimomorpha</taxon>
        <taxon>Strongyloidoidea</taxon>
        <taxon>Steinernematidae</taxon>
        <taxon>Steinernema</taxon>
    </lineage>
</organism>
<dbReference type="PANTHER" id="PTHR12297:SF17">
    <property type="entry name" value="HIG1 DOMAIN-CONTAINING PROTEIN"/>
    <property type="match status" value="1"/>
</dbReference>
<keyword evidence="7" id="KW-1185">Reference proteome</keyword>
<dbReference type="InterPro" id="IPR050355">
    <property type="entry name" value="RCF1"/>
</dbReference>
<comment type="subcellular location">
    <subcellularLocation>
        <location evidence="1">Mitochondrion membrane</location>
    </subcellularLocation>
</comment>
<dbReference type="WBParaSite" id="L893_g5880.t1">
    <property type="protein sequence ID" value="L893_g5880.t1"/>
    <property type="gene ID" value="L893_g5880"/>
</dbReference>
<sequence>MGIFRKVFMQAAGVNQPPPESHFSYYDDKRSYHRRMARLDERKKELTENTDRFDPIPAMPADIRLNCGKETEGSKKNGPITQMASNPPVIIGMALTTLALLGMMKSSFVGDKIGTQAYMQYRIMAQMFTVTALATGAAFFGTMYDAGEEH</sequence>
<keyword evidence="3 5" id="KW-1133">Transmembrane helix</keyword>
<dbReference type="GO" id="GO:0097250">
    <property type="term" value="P:mitochondrial respirasome assembly"/>
    <property type="evidence" value="ECO:0007669"/>
    <property type="project" value="TreeGrafter"/>
</dbReference>
<evidence type="ECO:0000256" key="3">
    <source>
        <dbReference type="ARBA" id="ARBA00022989"/>
    </source>
</evidence>
<evidence type="ECO:0000256" key="1">
    <source>
        <dbReference type="ARBA" id="ARBA00004325"/>
    </source>
</evidence>
<dbReference type="InterPro" id="IPR007667">
    <property type="entry name" value="Hypoxia_induced_domain"/>
</dbReference>
<evidence type="ECO:0000259" key="6">
    <source>
        <dbReference type="PROSITE" id="PS51503"/>
    </source>
</evidence>
<evidence type="ECO:0000313" key="8">
    <source>
        <dbReference type="WBParaSite" id="L893_g5880.t1"/>
    </source>
</evidence>
<evidence type="ECO:0000313" key="7">
    <source>
        <dbReference type="Proteomes" id="UP000095287"/>
    </source>
</evidence>
<keyword evidence="2 5" id="KW-0812">Transmembrane</keyword>
<dbReference type="PANTHER" id="PTHR12297">
    <property type="entry name" value="HYPOXIA-INDUCBILE GENE 1 HIG1 -RELATED"/>
    <property type="match status" value="1"/>
</dbReference>
<feature type="transmembrane region" description="Helical" evidence="5">
    <location>
        <begin position="123"/>
        <end position="144"/>
    </location>
</feature>
<reference evidence="8" key="1">
    <citation type="submission" date="2016-11" db="UniProtKB">
        <authorList>
            <consortium name="WormBaseParasite"/>
        </authorList>
    </citation>
    <scope>IDENTIFICATION</scope>
</reference>
<evidence type="ECO:0000256" key="5">
    <source>
        <dbReference type="SAM" id="Phobius"/>
    </source>
</evidence>
<dbReference type="GO" id="GO:0031966">
    <property type="term" value="C:mitochondrial membrane"/>
    <property type="evidence" value="ECO:0007669"/>
    <property type="project" value="UniProtKB-SubCell"/>
</dbReference>
<evidence type="ECO:0000256" key="2">
    <source>
        <dbReference type="ARBA" id="ARBA00022692"/>
    </source>
</evidence>
<name>A0A1I8AH35_9BILA</name>
<dbReference type="Pfam" id="PF04588">
    <property type="entry name" value="HIG_1_N"/>
    <property type="match status" value="1"/>
</dbReference>
<dbReference type="AlphaFoldDB" id="A0A1I8AH35"/>